<dbReference type="GO" id="GO:0010506">
    <property type="term" value="P:regulation of autophagy"/>
    <property type="evidence" value="ECO:0007669"/>
    <property type="project" value="InterPro"/>
</dbReference>
<feature type="compositionally biased region" description="Low complexity" evidence="5">
    <location>
        <begin position="281"/>
        <end position="291"/>
    </location>
</feature>
<dbReference type="Gene3D" id="1.10.510.10">
    <property type="entry name" value="Transferase(Phosphotransferase) domain 1"/>
    <property type="match status" value="1"/>
</dbReference>
<dbReference type="Pfam" id="PF00069">
    <property type="entry name" value="Pkinase"/>
    <property type="match status" value="1"/>
</dbReference>
<dbReference type="InterPro" id="IPR000719">
    <property type="entry name" value="Prot_kinase_dom"/>
</dbReference>
<dbReference type="InterPro" id="IPR008271">
    <property type="entry name" value="Ser/Thr_kinase_AS"/>
</dbReference>
<dbReference type="PROSITE" id="PS50011">
    <property type="entry name" value="PROTEIN_KINASE_DOM"/>
    <property type="match status" value="1"/>
</dbReference>
<protein>
    <submittedName>
        <fullName evidence="7">Testis-specific serine kinase 6</fullName>
    </submittedName>
</protein>
<dbReference type="PANTHER" id="PTHR24348">
    <property type="entry name" value="SERINE/THREONINE-PROTEIN KINASE UNC-51-RELATED"/>
    <property type="match status" value="1"/>
</dbReference>
<evidence type="ECO:0000256" key="2">
    <source>
        <dbReference type="ARBA" id="ARBA00022840"/>
    </source>
</evidence>
<keyword evidence="8" id="KW-1185">Reference proteome</keyword>
<feature type="binding site" evidence="3">
    <location>
        <position position="41"/>
    </location>
    <ligand>
        <name>ATP</name>
        <dbReference type="ChEBI" id="CHEBI:30616"/>
    </ligand>
</feature>
<keyword evidence="4" id="KW-0418">Kinase</keyword>
<keyword evidence="4" id="KW-0723">Serine/threonine-protein kinase</keyword>
<feature type="compositionally biased region" description="Basic and acidic residues" evidence="5">
    <location>
        <begin position="293"/>
        <end position="331"/>
    </location>
</feature>
<dbReference type="PROSITE" id="PS00107">
    <property type="entry name" value="PROTEIN_KINASE_ATP"/>
    <property type="match status" value="1"/>
</dbReference>
<reference evidence="8" key="1">
    <citation type="submission" date="2013-03" db="EMBL/GenBank/DDBJ databases">
        <authorList>
            <person name="Jeffery W."/>
            <person name="Warren W."/>
            <person name="Wilson R.K."/>
        </authorList>
    </citation>
    <scope>NUCLEOTIDE SEQUENCE</scope>
    <source>
        <strain evidence="8">female</strain>
    </source>
</reference>
<dbReference type="GeneTree" id="ENSGT00940000160464"/>
<evidence type="ECO:0000256" key="3">
    <source>
        <dbReference type="PROSITE-ProRule" id="PRU10141"/>
    </source>
</evidence>
<evidence type="ECO:0000313" key="8">
    <source>
        <dbReference type="Proteomes" id="UP000018467"/>
    </source>
</evidence>
<dbReference type="InParanoid" id="A0A3B1KGM2"/>
<keyword evidence="2 3" id="KW-0067">ATP-binding</keyword>
<feature type="compositionally biased region" description="Basic and acidic residues" evidence="5">
    <location>
        <begin position="345"/>
        <end position="368"/>
    </location>
</feature>
<dbReference type="FunFam" id="1.10.510.10:FF:000571">
    <property type="entry name" value="Maternal embryonic leucine zipper kinase"/>
    <property type="match status" value="1"/>
</dbReference>
<feature type="domain" description="Protein kinase" evidence="6">
    <location>
        <begin position="12"/>
        <end position="266"/>
    </location>
</feature>
<dbReference type="AlphaFoldDB" id="A0A3B1KGM2"/>
<evidence type="ECO:0000259" key="6">
    <source>
        <dbReference type="PROSITE" id="PS50011"/>
    </source>
</evidence>
<dbReference type="GO" id="GO:0004674">
    <property type="term" value="F:protein serine/threonine kinase activity"/>
    <property type="evidence" value="ECO:0007669"/>
    <property type="project" value="UniProtKB-KW"/>
</dbReference>
<sequence length="440" mass="49629">MATKKELHSLGYNVLHKIGQGAFGEVKLAQSEKHPDKVAIKIINNKCIPKYAYQQCVFYEVPILKYSKHPHIVHVHDIHIRASGHIFIVMEAAAMDLAEKIRQLSRIPPDQARLWFLQLTSAMVYLHNKNIAHRDLKCGNILLTADNQVRLTDFGLGCYTLGFPVLRSTCCGTPLYSAPEVLKKEPYDAKKSDVWSMGVILYNMLTGSLPFFAITCKGLRRVQLKPLKYPRKINVDEPCRDLISSMMSYFPFCRPEVAALEQHPWLQPKEEQKETDDETAAADTPPTVAETPPEEKEPETPEGQTTEKTDDQQTQRQQQRDVPKDDLEQKTSRVSTNEFPATAVSKEEEDKQEEERGINGSQRIEKDSQSLAASIRNGETVEDSSAPGCCAFLTAVKRAVKARVVVQIVRGSCALQKKIKKMFRKKKHPNPSNVTITIYG</sequence>
<reference evidence="7" key="3">
    <citation type="submission" date="2025-08" db="UniProtKB">
        <authorList>
            <consortium name="Ensembl"/>
        </authorList>
    </citation>
    <scope>IDENTIFICATION</scope>
</reference>
<dbReference type="PROSITE" id="PS00108">
    <property type="entry name" value="PROTEIN_KINASE_ST"/>
    <property type="match status" value="1"/>
</dbReference>
<dbReference type="PANTHER" id="PTHR24348:SF68">
    <property type="entry name" value="SERINE_THREONINE-PROTEIN KINASE ATG1C"/>
    <property type="match status" value="1"/>
</dbReference>
<dbReference type="Bgee" id="ENSAMXG00000041899">
    <property type="expression patterns" value="Expressed in testis and 2 other cell types or tissues"/>
</dbReference>
<proteinExistence type="inferred from homology"/>
<dbReference type="GO" id="GO:0005737">
    <property type="term" value="C:cytoplasm"/>
    <property type="evidence" value="ECO:0007669"/>
    <property type="project" value="TreeGrafter"/>
</dbReference>
<dbReference type="SUPFAM" id="SSF56112">
    <property type="entry name" value="Protein kinase-like (PK-like)"/>
    <property type="match status" value="1"/>
</dbReference>
<dbReference type="InterPro" id="IPR017441">
    <property type="entry name" value="Protein_kinase_ATP_BS"/>
</dbReference>
<dbReference type="SMART" id="SM00220">
    <property type="entry name" value="S_TKc"/>
    <property type="match status" value="1"/>
</dbReference>
<reference evidence="8" key="2">
    <citation type="journal article" date="2014" name="Nat. Commun.">
        <title>The cavefish genome reveals candidate genes for eye loss.</title>
        <authorList>
            <person name="McGaugh S.E."/>
            <person name="Gross J.B."/>
            <person name="Aken B."/>
            <person name="Blin M."/>
            <person name="Borowsky R."/>
            <person name="Chalopin D."/>
            <person name="Hinaux H."/>
            <person name="Jeffery W.R."/>
            <person name="Keene A."/>
            <person name="Ma L."/>
            <person name="Minx P."/>
            <person name="Murphy D."/>
            <person name="O'Quin K.E."/>
            <person name="Retaux S."/>
            <person name="Rohner N."/>
            <person name="Searle S.M."/>
            <person name="Stahl B.A."/>
            <person name="Tabin C."/>
            <person name="Volff J.N."/>
            <person name="Yoshizawa M."/>
            <person name="Warren W.C."/>
        </authorList>
    </citation>
    <scope>NUCLEOTIDE SEQUENCE [LARGE SCALE GENOMIC DNA]</scope>
    <source>
        <strain evidence="8">female</strain>
    </source>
</reference>
<name>A0A3B1KGM2_ASTMX</name>
<dbReference type="STRING" id="7994.ENSAMXP00000053847"/>
<feature type="region of interest" description="Disordered" evidence="5">
    <location>
        <begin position="263"/>
        <end position="384"/>
    </location>
</feature>
<dbReference type="Proteomes" id="UP000018467">
    <property type="component" value="Unassembled WGS sequence"/>
</dbReference>
<dbReference type="Ensembl" id="ENSAMXT00000057774.1">
    <property type="protein sequence ID" value="ENSAMXP00000053847.1"/>
    <property type="gene ID" value="ENSAMXG00000041899.1"/>
</dbReference>
<organism evidence="7 8">
    <name type="scientific">Astyanax mexicanus</name>
    <name type="common">Blind cave fish</name>
    <name type="synonym">Astyanax fasciatus mexicanus</name>
    <dbReference type="NCBI Taxonomy" id="7994"/>
    <lineage>
        <taxon>Eukaryota</taxon>
        <taxon>Metazoa</taxon>
        <taxon>Chordata</taxon>
        <taxon>Craniata</taxon>
        <taxon>Vertebrata</taxon>
        <taxon>Euteleostomi</taxon>
        <taxon>Actinopterygii</taxon>
        <taxon>Neopterygii</taxon>
        <taxon>Teleostei</taxon>
        <taxon>Ostariophysi</taxon>
        <taxon>Characiformes</taxon>
        <taxon>Characoidei</taxon>
        <taxon>Acestrorhamphidae</taxon>
        <taxon>Acestrorhamphinae</taxon>
        <taxon>Astyanax</taxon>
    </lineage>
</organism>
<evidence type="ECO:0000256" key="5">
    <source>
        <dbReference type="SAM" id="MobiDB-lite"/>
    </source>
</evidence>
<reference evidence="7" key="4">
    <citation type="submission" date="2025-09" db="UniProtKB">
        <authorList>
            <consortium name="Ensembl"/>
        </authorList>
    </citation>
    <scope>IDENTIFICATION</scope>
</reference>
<dbReference type="GO" id="GO:0005524">
    <property type="term" value="F:ATP binding"/>
    <property type="evidence" value="ECO:0007669"/>
    <property type="project" value="UniProtKB-UniRule"/>
</dbReference>
<evidence type="ECO:0000313" key="7">
    <source>
        <dbReference type="Ensembl" id="ENSAMXP00000053847.1"/>
    </source>
</evidence>
<dbReference type="InterPro" id="IPR011009">
    <property type="entry name" value="Kinase-like_dom_sf"/>
</dbReference>
<comment type="similarity">
    <text evidence="4">Belongs to the protein kinase superfamily.</text>
</comment>
<keyword evidence="4" id="KW-0808">Transferase</keyword>
<dbReference type="InterPro" id="IPR045269">
    <property type="entry name" value="Atg1-like"/>
</dbReference>
<evidence type="ECO:0000256" key="1">
    <source>
        <dbReference type="ARBA" id="ARBA00022741"/>
    </source>
</evidence>
<dbReference type="GO" id="GO:0006914">
    <property type="term" value="P:autophagy"/>
    <property type="evidence" value="ECO:0007669"/>
    <property type="project" value="UniProtKB-ARBA"/>
</dbReference>
<evidence type="ECO:0000256" key="4">
    <source>
        <dbReference type="RuleBase" id="RU000304"/>
    </source>
</evidence>
<accession>A0A3B1KGM2</accession>
<keyword evidence="1 3" id="KW-0547">Nucleotide-binding</keyword>